<dbReference type="SUPFAM" id="SSF53448">
    <property type="entry name" value="Nucleotide-diphospho-sugar transferases"/>
    <property type="match status" value="1"/>
</dbReference>
<dbReference type="Gene3D" id="3.90.550.10">
    <property type="entry name" value="Spore Coat Polysaccharide Biosynthesis Protein SpsA, Chain A"/>
    <property type="match status" value="1"/>
</dbReference>
<dbReference type="InterPro" id="IPR050256">
    <property type="entry name" value="Glycosyltransferase_2"/>
</dbReference>
<dbReference type="Pfam" id="PF00535">
    <property type="entry name" value="Glycos_transf_2"/>
    <property type="match status" value="1"/>
</dbReference>
<reference evidence="2" key="1">
    <citation type="submission" date="2018-05" db="EMBL/GenBank/DDBJ databases">
        <authorList>
            <person name="Lanie J.A."/>
            <person name="Ng W.-L."/>
            <person name="Kazmierczak K.M."/>
            <person name="Andrzejewski T.M."/>
            <person name="Davidsen T.M."/>
            <person name="Wayne K.J."/>
            <person name="Tettelin H."/>
            <person name="Glass J.I."/>
            <person name="Rusch D."/>
            <person name="Podicherti R."/>
            <person name="Tsui H.-C.T."/>
            <person name="Winkler M.E."/>
        </authorList>
    </citation>
    <scope>NUCLEOTIDE SEQUENCE</scope>
</reference>
<dbReference type="AlphaFoldDB" id="A0A381YW17"/>
<organism evidence="2">
    <name type="scientific">marine metagenome</name>
    <dbReference type="NCBI Taxonomy" id="408172"/>
    <lineage>
        <taxon>unclassified sequences</taxon>
        <taxon>metagenomes</taxon>
        <taxon>ecological metagenomes</taxon>
    </lineage>
</organism>
<dbReference type="CDD" id="cd04179">
    <property type="entry name" value="DPM_DPG-synthase_like"/>
    <property type="match status" value="1"/>
</dbReference>
<evidence type="ECO:0000259" key="1">
    <source>
        <dbReference type="Pfam" id="PF00535"/>
    </source>
</evidence>
<dbReference type="PANTHER" id="PTHR48090:SF7">
    <property type="entry name" value="RFBJ PROTEIN"/>
    <property type="match status" value="1"/>
</dbReference>
<dbReference type="PANTHER" id="PTHR48090">
    <property type="entry name" value="UNDECAPRENYL-PHOSPHATE 4-DEOXY-4-FORMAMIDO-L-ARABINOSE TRANSFERASE-RELATED"/>
    <property type="match status" value="1"/>
</dbReference>
<dbReference type="EMBL" id="UINC01019120">
    <property type="protein sequence ID" value="SVA80811.1"/>
    <property type="molecule type" value="Genomic_DNA"/>
</dbReference>
<dbReference type="InterPro" id="IPR001173">
    <property type="entry name" value="Glyco_trans_2-like"/>
</dbReference>
<protein>
    <recommendedName>
        <fullName evidence="1">Glycosyltransferase 2-like domain-containing protein</fullName>
    </recommendedName>
</protein>
<proteinExistence type="predicted"/>
<dbReference type="InterPro" id="IPR029044">
    <property type="entry name" value="Nucleotide-diphossugar_trans"/>
</dbReference>
<name>A0A381YW17_9ZZZZ</name>
<sequence length="227" mass="26158">MKLSIVIPVYNESETICEVIKRVEAVNGDKEVIIVDDGSTDGTRTLLEKYEEKEDFKVIYQPKNKGKGAALRAGFEIAKGEVIIIQDADLEYNPKDYPVLLEPILDKRADVVYGSRFLGGPHRVLFFWHYLGNMCLTTLSNMFTNINLSDMETGYKVFRRKILESITLKSNRFGFEPEFTSKVAQKNFVIYEVPISYSGRDYSAGKKINWKDGIAALWFIFRFRFFE</sequence>
<gene>
    <name evidence="2" type="ORF">METZ01_LOCUS133665</name>
</gene>
<accession>A0A381YW17</accession>
<feature type="domain" description="Glycosyltransferase 2-like" evidence="1">
    <location>
        <begin position="4"/>
        <end position="166"/>
    </location>
</feature>
<evidence type="ECO:0000313" key="2">
    <source>
        <dbReference type="EMBL" id="SVA80811.1"/>
    </source>
</evidence>